<feature type="region of interest" description="Disordered" evidence="1">
    <location>
        <begin position="51"/>
        <end position="147"/>
    </location>
</feature>
<protein>
    <submittedName>
        <fullName evidence="3">Uncharacterized protein</fullName>
    </submittedName>
</protein>
<proteinExistence type="predicted"/>
<feature type="compositionally biased region" description="Gly residues" evidence="1">
    <location>
        <begin position="84"/>
        <end position="94"/>
    </location>
</feature>
<comment type="caution">
    <text evidence="3">The sequence shown here is derived from an EMBL/GenBank/DDBJ whole genome shotgun (WGS) entry which is preliminary data.</text>
</comment>
<evidence type="ECO:0000313" key="2">
    <source>
        <dbReference type="EMBL" id="TDH20940.1"/>
    </source>
</evidence>
<reference evidence="4 5" key="2">
    <citation type="journal article" date="2019" name="Sci. Rep.">
        <title>Extended insight into the Mycobacterium chelonae-abscessus complex through whole genome sequencing of Mycobacterium salmoniphilum outbreak and Mycobacterium salmoniphilum-like strains.</title>
        <authorList>
            <person name="Behra P.R.K."/>
            <person name="Das S."/>
            <person name="Pettersson B.M.F."/>
            <person name="Shirreff L."/>
            <person name="DuCote T."/>
            <person name="Jacobsson K.G."/>
            <person name="Ennis D.G."/>
            <person name="Kirsebom L.A."/>
        </authorList>
    </citation>
    <scope>NUCLEOTIDE SEQUENCE [LARGE SCALE GENOMIC DNA]</scope>
    <source>
        <strain evidence="3 4">CCUG 63697</strain>
        <strain evidence="2 5">DSM 45524</strain>
    </source>
</reference>
<feature type="compositionally biased region" description="Low complexity" evidence="1">
    <location>
        <begin position="62"/>
        <end position="71"/>
    </location>
</feature>
<dbReference type="RefSeq" id="WP_133052588.1">
    <property type="nucleotide sequence ID" value="NZ_MAFQ01000009.1"/>
</dbReference>
<evidence type="ECO:0000313" key="4">
    <source>
        <dbReference type="Proteomes" id="UP000295165"/>
    </source>
</evidence>
<feature type="compositionally biased region" description="Gly residues" evidence="1">
    <location>
        <begin position="106"/>
        <end position="116"/>
    </location>
</feature>
<gene>
    <name evidence="3" type="ORF">CCUG63697_00992</name>
    <name evidence="2" type="ORF">EJ571_13210</name>
</gene>
<name>A0A4R8RAZ6_9MYCO</name>
<evidence type="ECO:0000313" key="3">
    <source>
        <dbReference type="EMBL" id="TDZ52510.1"/>
    </source>
</evidence>
<sequence precursor="true">MRGESSRHIDRHRVLGRALVVCGVLTLFVGGAVATNHGSRGGVLSTVVALPGGSEVADPDGDSSGVSDVTGPIGTSDRSDVTGPIGGSPSGPIGGSADMNIPPSGGPGGDSAGGSSNGPAGVNGAAGGSPSGPADMNGPVGGGPGRS</sequence>
<reference evidence="2" key="1">
    <citation type="submission" date="2018-12" db="EMBL/GenBank/DDBJ databases">
        <authorList>
            <person name="Behra P.R.K."/>
            <person name="Das S."/>
            <person name="Pettersson B.M.F."/>
            <person name="Shirreff L."/>
            <person name="Ducote T."/>
            <person name="Jacobsson K.-G."/>
            <person name="Ennis D.G."/>
            <person name="Kirsebom L.A."/>
        </authorList>
    </citation>
    <scope>NUCLEOTIDE SEQUENCE</scope>
    <source>
        <strain evidence="2">DSM 45524</strain>
    </source>
</reference>
<dbReference type="EMBL" id="RXLR01000015">
    <property type="protein sequence ID" value="TDH20940.1"/>
    <property type="molecule type" value="Genomic_DNA"/>
</dbReference>
<evidence type="ECO:0000256" key="1">
    <source>
        <dbReference type="SAM" id="MobiDB-lite"/>
    </source>
</evidence>
<evidence type="ECO:0000313" key="5">
    <source>
        <dbReference type="Proteomes" id="UP000295627"/>
    </source>
</evidence>
<dbReference type="Proteomes" id="UP000295627">
    <property type="component" value="Unassembled WGS sequence"/>
</dbReference>
<dbReference type="EMBL" id="PECC01000026">
    <property type="protein sequence ID" value="TDZ52510.1"/>
    <property type="molecule type" value="Genomic_DNA"/>
</dbReference>
<organism evidence="3 4">
    <name type="scientific">Mycobacteroides franklinii</name>
    <dbReference type="NCBI Taxonomy" id="948102"/>
    <lineage>
        <taxon>Bacteria</taxon>
        <taxon>Bacillati</taxon>
        <taxon>Actinomycetota</taxon>
        <taxon>Actinomycetes</taxon>
        <taxon>Mycobacteriales</taxon>
        <taxon>Mycobacteriaceae</taxon>
        <taxon>Mycobacteroides</taxon>
    </lineage>
</organism>
<dbReference type="AlphaFoldDB" id="A0A4R8RAZ6"/>
<accession>A0A4R8RAZ6</accession>
<keyword evidence="4" id="KW-1185">Reference proteome</keyword>
<dbReference type="Proteomes" id="UP000295165">
    <property type="component" value="Unassembled WGS sequence"/>
</dbReference>